<feature type="compositionally biased region" description="Low complexity" evidence="1">
    <location>
        <begin position="372"/>
        <end position="381"/>
    </location>
</feature>
<comment type="caution">
    <text evidence="2">The sequence shown here is derived from an EMBL/GenBank/DDBJ whole genome shotgun (WGS) entry which is preliminary data.</text>
</comment>
<evidence type="ECO:0000256" key="1">
    <source>
        <dbReference type="SAM" id="MobiDB-lite"/>
    </source>
</evidence>
<feature type="compositionally biased region" description="Basic and acidic residues" evidence="1">
    <location>
        <begin position="270"/>
        <end position="320"/>
    </location>
</feature>
<sequence length="1800" mass="199695">MAARATQDEKDDWNNELLDLIEEARVLKVGEGWLDWARSHLPPPESTAIWSDALPKGLGVGDQKARQQCVDDTCQEGRLLLAECYDDAGVKQGYAMLRVSFTEDSAIGDPKDGPIECEFIAATDGYYEHWAKRHLVPGSRAAYHISICGKAGAVKNMKGRAVVHLKRYSMLSIEEAVKRDWAVRPLFAMWKRRVRELIKKHGKPGSFAQDPQEEEACSPIAGLAEEIERARLRARLEENKAGAELLDGASRQVPRRLSQGDAARMLEARRKRVDNDQALEDRVQAVHGAEQGRKRDREGDGDEHRKPVKQRRESVSDRLHLQASAHHPPSQGGEAGSDQDGVARAPRERGDRRRSRSRRRQSRRSRSRGRNRSSSSRSRSSFLKGLRDRAPTARDIAEKHAGRIMRQGLEEMSKYLAGRAGAREEWYEVRVLAYLSQNVMKKDVSERNARELRTLAEVMDALIMGDLTRVGDIAMGRFQAIEVAHSQGGWDQARHLEVAANHDAVSVPAAMMDMAAKAELRSQQLRDGARKGILKWPPRRVHFAEPADDSWKGDVGGAQRPPGEAGPAAAGTSLPLAPPTGRSAQGDNDKGKGTLLGRTPKQLARSRSLSKRRGLRDKHCEVEAIDAADGDVASWAKSEVPAAGGRARGHDTIERGVRCWTALAVVQLNLAWGAAVETWPLEPELESHRLTLQHVCDTCRYFVMNKTASGEVPRSPAWDWKGKIAAKRVSYQGEILEFAKKLTLEQMLPGLPPPGQGGSIPIAAWCRGETLAKVRDPTLSMLPESEIPELPRARVQADDDEWAVIVHELFKRNLVKEVREQDIFHVRGEPVTAGAFGIVEAGKQTPTGLEVLRLIISLTPMNMCQRAIGGDVETMAGATHWMTFVLGDGEILLISGDDLVCSFYLFALPEAWLPYFALSKPAPKWALGGTGMEPAWASVAVLPMGWLSAVGVMQHAHPALLLERAGLPGELEVRKDRPQPTSLAEDARSAWHVYVDDSTELEAVDGGKAKDVIGQNGTLQNLARRAYREASWPFAVEKAVERAPQADRLGRHLDGDKGRIGVRTERILGNLSLACYLCSSEGVRRHWLQIYAAKEVHTLEMRRCLFSQYRALWASAPRGARPLPANLCDEMVGSLSLAPFQYTNLRAKLEPTVTASDASPYGAGVGVGVGDRLGAARVAMQALSLNEAIKLVEALPCWSQIFVVGQLPHCDPCEKSGFDQLAAHLEVVEVFRTMAVQRGKGFAMVLESLPSGEMAVAEINNFLGVKAAQWQAGEISRVERARLYWVLPRMPSTFEGGRIDYGEVYDEGTFEEILVPASEVERTGRLWRAGRFDPELRLPVVCGSFRRATPPRLTQGLASCSAKAKERWHADKHALPPILYEEGFMFEDPEGIAGAVKVEECEGFMGYPWDYTAAVLEHAAARAVPMLPQAHAKQGTQRAPRLPGTLLRTLGLTTDAARRTRQVDPQLDDVVKVPASWSIRGSVDEYIVESILRRVDHRGSDVRLDLGVLYRPCAWPRMSIDPSRWTWRSVISRRWRDREHINVLELRAALLTVRWRSRSTSFRSSRFVHLMDSQVALAVATKGRSSACILNRVLVKLTALLLALDVYPVYGYVATEEVGALADAVVTKGTLKRYENMFNLFQEFANSNNLDIHTSVRLDESLCKYIGELWEEGAPKADASYTYAALRHFYITSSPPLHGELCGDLLPGERLLQAVRACTFLRQFSRALEVLKLDAGVFSPYSLRRGGATFDFRSHGRMEKTLMRGRWQSSQTAKLYIQEGLANLAEFELTDQQLQLLEAA</sequence>
<accession>A0ABN9X7F8</accession>
<feature type="compositionally biased region" description="Basic and acidic residues" evidence="1">
    <location>
        <begin position="385"/>
        <end position="399"/>
    </location>
</feature>
<evidence type="ECO:0000313" key="2">
    <source>
        <dbReference type="EMBL" id="CAK0893795.1"/>
    </source>
</evidence>
<feature type="compositionally biased region" description="Basic and acidic residues" evidence="1">
    <location>
        <begin position="542"/>
        <end position="552"/>
    </location>
</feature>
<feature type="compositionally biased region" description="Basic residues" evidence="1">
    <location>
        <begin position="352"/>
        <end position="371"/>
    </location>
</feature>
<feature type="non-terminal residue" evidence="2">
    <location>
        <position position="1800"/>
    </location>
</feature>
<feature type="region of interest" description="Disordered" evidence="1">
    <location>
        <begin position="270"/>
        <end position="399"/>
    </location>
</feature>
<organism evidence="2 3">
    <name type="scientific">Prorocentrum cordatum</name>
    <dbReference type="NCBI Taxonomy" id="2364126"/>
    <lineage>
        <taxon>Eukaryota</taxon>
        <taxon>Sar</taxon>
        <taxon>Alveolata</taxon>
        <taxon>Dinophyceae</taxon>
        <taxon>Prorocentrales</taxon>
        <taxon>Prorocentraceae</taxon>
        <taxon>Prorocentrum</taxon>
    </lineage>
</organism>
<evidence type="ECO:0008006" key="4">
    <source>
        <dbReference type="Google" id="ProtNLM"/>
    </source>
</evidence>
<dbReference type="Proteomes" id="UP001189429">
    <property type="component" value="Unassembled WGS sequence"/>
</dbReference>
<evidence type="ECO:0000313" key="3">
    <source>
        <dbReference type="Proteomes" id="UP001189429"/>
    </source>
</evidence>
<protein>
    <recommendedName>
        <fullName evidence="4">PH domain-containing protein</fullName>
    </recommendedName>
</protein>
<gene>
    <name evidence="2" type="ORF">PCOR1329_LOCUS73036</name>
</gene>
<feature type="compositionally biased region" description="Low complexity" evidence="1">
    <location>
        <begin position="557"/>
        <end position="571"/>
    </location>
</feature>
<reference evidence="2" key="1">
    <citation type="submission" date="2023-10" db="EMBL/GenBank/DDBJ databases">
        <authorList>
            <person name="Chen Y."/>
            <person name="Shah S."/>
            <person name="Dougan E. K."/>
            <person name="Thang M."/>
            <person name="Chan C."/>
        </authorList>
    </citation>
    <scope>NUCLEOTIDE SEQUENCE [LARGE SCALE GENOMIC DNA]</scope>
</reference>
<keyword evidence="3" id="KW-1185">Reference proteome</keyword>
<feature type="region of interest" description="Disordered" evidence="1">
    <location>
        <begin position="540"/>
        <end position="615"/>
    </location>
</feature>
<name>A0ABN9X7F8_9DINO</name>
<dbReference type="EMBL" id="CAUYUJ010019809">
    <property type="protein sequence ID" value="CAK0893795.1"/>
    <property type="molecule type" value="Genomic_DNA"/>
</dbReference>
<proteinExistence type="predicted"/>